<dbReference type="EMBL" id="MDEE01000010">
    <property type="protein sequence ID" value="PPU56611.1"/>
    <property type="molecule type" value="Genomic_DNA"/>
</dbReference>
<organism evidence="2 3">
    <name type="scientific">Xanthomonas dyei</name>
    <dbReference type="NCBI Taxonomy" id="743699"/>
    <lineage>
        <taxon>Bacteria</taxon>
        <taxon>Pseudomonadati</taxon>
        <taxon>Pseudomonadota</taxon>
        <taxon>Gammaproteobacteria</taxon>
        <taxon>Lysobacterales</taxon>
        <taxon>Lysobacteraceae</taxon>
        <taxon>Xanthomonas</taxon>
    </lineage>
</organism>
<dbReference type="InterPro" id="IPR001173">
    <property type="entry name" value="Glyco_trans_2-like"/>
</dbReference>
<gene>
    <name evidence="2" type="ORF">XdyCFBP7245_09360</name>
</gene>
<dbReference type="RefSeq" id="WP_104615417.1">
    <property type="nucleotide sequence ID" value="NZ_JBHLXZ010000008.1"/>
</dbReference>
<accession>A0A2S7C4X8</accession>
<dbReference type="InterPro" id="IPR029063">
    <property type="entry name" value="SAM-dependent_MTases_sf"/>
</dbReference>
<dbReference type="Proteomes" id="UP000238908">
    <property type="component" value="Unassembled WGS sequence"/>
</dbReference>
<dbReference type="Pfam" id="PF13489">
    <property type="entry name" value="Methyltransf_23"/>
    <property type="match status" value="1"/>
</dbReference>
<dbReference type="PANTHER" id="PTHR43685:SF11">
    <property type="entry name" value="GLYCOSYLTRANSFERASE TAGX-RELATED"/>
    <property type="match status" value="1"/>
</dbReference>
<proteinExistence type="predicted"/>
<dbReference type="Gene3D" id="3.90.550.10">
    <property type="entry name" value="Spore Coat Polysaccharide Biosynthesis Protein SpsA, Chain A"/>
    <property type="match status" value="1"/>
</dbReference>
<dbReference type="Pfam" id="PF00535">
    <property type="entry name" value="Glycos_transf_2"/>
    <property type="match status" value="1"/>
</dbReference>
<dbReference type="AlphaFoldDB" id="A0A2S7C4X8"/>
<name>A0A2S7C4X8_9XANT</name>
<dbReference type="InterPro" id="IPR029044">
    <property type="entry name" value="Nucleotide-diphossugar_trans"/>
</dbReference>
<dbReference type="PANTHER" id="PTHR43685">
    <property type="entry name" value="GLYCOSYLTRANSFERASE"/>
    <property type="match status" value="1"/>
</dbReference>
<evidence type="ECO:0000313" key="3">
    <source>
        <dbReference type="Proteomes" id="UP000238908"/>
    </source>
</evidence>
<feature type="domain" description="Glycosyltransferase 2-like" evidence="1">
    <location>
        <begin position="260"/>
        <end position="369"/>
    </location>
</feature>
<evidence type="ECO:0000313" key="2">
    <source>
        <dbReference type="EMBL" id="PPU56611.1"/>
    </source>
</evidence>
<evidence type="ECO:0000259" key="1">
    <source>
        <dbReference type="Pfam" id="PF00535"/>
    </source>
</evidence>
<sequence length="615" mass="69668">MSSIYNNPYFHDNVYGHAVHLLKKHGNSTGVHLDIGCNRGPIAEPIRDQIGRNYIGFDISETALAQLNERGFETARIDLSDIDEAERIIKLQLAGREIASISILDTLEHLADPSAVAAMLRKLANDHAAPLVVSVPNIAHRDIGFKLAFGRWDYTATGLMDHTHLRGFTADELSRVMNSSGWHLVDQHNVHANMSDQHFPEFHPAVAHASSLNIFLSSLRDQVDTTASVNQFVGLYLAGHVTQPLAYTDQTEQQRPFLSVVTRTQGRRLDTLRDVLLCLSAQTCQSFEVLLIGHRLNPDIARKVERVIEDTNEEMRSKIRFIKVHEGNRTRPLNVGFEEARGEYVAILDDDDIVLGHWVQEFFDLATKMPGRVLRSGVVAQTWKQVRPGYSSTSVRAVSGMQADFATHFDFFQHLIQNQTPPVSMAIPRCSFQELGIRFDESLTTTEDWDFLMRTANVCGAISSSEITSIYRKWDGGESSFTVHTVDEWRSNHHAIWRKLDLMPLLLEKGSATRIRHLVEDWNQRNGRSSAVIGDPQLDGERYANALREDVHNMLNSATWRAGGPLRFVAGIFGRSFTYPRLWAMSARQLEQYQAEVRGSRSWRIVQRAKRLIRR</sequence>
<dbReference type="CDD" id="cd00761">
    <property type="entry name" value="Glyco_tranf_GTA_type"/>
    <property type="match status" value="1"/>
</dbReference>
<dbReference type="SUPFAM" id="SSF53335">
    <property type="entry name" value="S-adenosyl-L-methionine-dependent methyltransferases"/>
    <property type="match status" value="1"/>
</dbReference>
<dbReference type="Gene3D" id="3.40.50.150">
    <property type="entry name" value="Vaccinia Virus protein VP39"/>
    <property type="match status" value="1"/>
</dbReference>
<protein>
    <recommendedName>
        <fullName evidence="1">Glycosyltransferase 2-like domain-containing protein</fullName>
    </recommendedName>
</protein>
<reference evidence="2 3" key="1">
    <citation type="submission" date="2016-08" db="EMBL/GenBank/DDBJ databases">
        <authorList>
            <person name="Seilhamer J.J."/>
        </authorList>
    </citation>
    <scope>NUCLEOTIDE SEQUENCE [LARGE SCALE GENOMIC DNA]</scope>
    <source>
        <strain evidence="2 3">CFBP7245</strain>
    </source>
</reference>
<dbReference type="SUPFAM" id="SSF53448">
    <property type="entry name" value="Nucleotide-diphospho-sugar transferases"/>
    <property type="match status" value="1"/>
</dbReference>
<dbReference type="InterPro" id="IPR050834">
    <property type="entry name" value="Glycosyltransf_2"/>
</dbReference>
<comment type="caution">
    <text evidence="2">The sequence shown here is derived from an EMBL/GenBank/DDBJ whole genome shotgun (WGS) entry which is preliminary data.</text>
</comment>